<name>A0A832I8E4_9THEM</name>
<gene>
    <name evidence="1" type="ORF">ENW55_05690</name>
</gene>
<dbReference type="AlphaFoldDB" id="A0A832I8E4"/>
<dbReference type="Pfam" id="PF00216">
    <property type="entry name" value="Bac_DNA_binding"/>
    <property type="match status" value="1"/>
</dbReference>
<organism evidence="1">
    <name type="scientific">Pseudothermotoga hypogea</name>
    <dbReference type="NCBI Taxonomy" id="57487"/>
    <lineage>
        <taxon>Bacteria</taxon>
        <taxon>Thermotogati</taxon>
        <taxon>Thermotogota</taxon>
        <taxon>Thermotogae</taxon>
        <taxon>Thermotogales</taxon>
        <taxon>Thermotogaceae</taxon>
        <taxon>Pseudothermotoga</taxon>
    </lineage>
</organism>
<evidence type="ECO:0008006" key="2">
    <source>
        <dbReference type="Google" id="ProtNLM"/>
    </source>
</evidence>
<reference evidence="1" key="1">
    <citation type="journal article" date="2020" name="mSystems">
        <title>Genome- and Community-Level Interaction Insights into Carbon Utilization and Element Cycling Functions of Hydrothermarchaeota in Hydrothermal Sediment.</title>
        <authorList>
            <person name="Zhou Z."/>
            <person name="Liu Y."/>
            <person name="Xu W."/>
            <person name="Pan J."/>
            <person name="Luo Z.H."/>
            <person name="Li M."/>
        </authorList>
    </citation>
    <scope>NUCLEOTIDE SEQUENCE [LARGE SCALE GENOMIC DNA]</scope>
    <source>
        <strain evidence="1">SpSt-86</strain>
    </source>
</reference>
<comment type="caution">
    <text evidence="1">The sequence shown here is derived from an EMBL/GenBank/DDBJ whole genome shotgun (WGS) entry which is preliminary data.</text>
</comment>
<dbReference type="InterPro" id="IPR010992">
    <property type="entry name" value="IHF-like_DNA-bd_dom_sf"/>
</dbReference>
<sequence length="64" mass="7605">MPFREELYSDKKLVEKITNAVFQSLIDLIKEKKVLRIRGFGVFKYEPSGNLRHYYNPRKNAVES</sequence>
<dbReference type="Gene3D" id="4.10.520.10">
    <property type="entry name" value="IHF-like DNA-binding proteins"/>
    <property type="match status" value="1"/>
</dbReference>
<accession>A0A832I8E4</accession>
<evidence type="ECO:0000313" key="1">
    <source>
        <dbReference type="EMBL" id="HGZ79455.1"/>
    </source>
</evidence>
<dbReference type="EMBL" id="DTKQ01000042">
    <property type="protein sequence ID" value="HGZ79455.1"/>
    <property type="molecule type" value="Genomic_DNA"/>
</dbReference>
<dbReference type="InterPro" id="IPR000119">
    <property type="entry name" value="Hist_DNA-bd"/>
</dbReference>
<dbReference type="SUPFAM" id="SSF47729">
    <property type="entry name" value="IHF-like DNA-binding proteins"/>
    <property type="match status" value="1"/>
</dbReference>
<protein>
    <recommendedName>
        <fullName evidence="2">Integration host factor subunit beta</fullName>
    </recommendedName>
</protein>
<proteinExistence type="predicted"/>
<dbReference type="GO" id="GO:0003677">
    <property type="term" value="F:DNA binding"/>
    <property type="evidence" value="ECO:0007669"/>
    <property type="project" value="InterPro"/>
</dbReference>
<dbReference type="GO" id="GO:0030527">
    <property type="term" value="F:structural constituent of chromatin"/>
    <property type="evidence" value="ECO:0007669"/>
    <property type="project" value="InterPro"/>
</dbReference>